<comment type="caution">
    <text evidence="4">The sequence shown here is derived from an EMBL/GenBank/DDBJ whole genome shotgun (WGS) entry which is preliminary data.</text>
</comment>
<keyword evidence="1" id="KW-0862">Zinc</keyword>
<dbReference type="InterPro" id="IPR036875">
    <property type="entry name" value="Znf_CCHC_sf"/>
</dbReference>
<feature type="region of interest" description="Disordered" evidence="2">
    <location>
        <begin position="281"/>
        <end position="315"/>
    </location>
</feature>
<organism evidence="4">
    <name type="scientific">Tanacetum cinerariifolium</name>
    <name type="common">Dalmatian daisy</name>
    <name type="synonym">Chrysanthemum cinerariifolium</name>
    <dbReference type="NCBI Taxonomy" id="118510"/>
    <lineage>
        <taxon>Eukaryota</taxon>
        <taxon>Viridiplantae</taxon>
        <taxon>Streptophyta</taxon>
        <taxon>Embryophyta</taxon>
        <taxon>Tracheophyta</taxon>
        <taxon>Spermatophyta</taxon>
        <taxon>Magnoliopsida</taxon>
        <taxon>eudicotyledons</taxon>
        <taxon>Gunneridae</taxon>
        <taxon>Pentapetalae</taxon>
        <taxon>asterids</taxon>
        <taxon>campanulids</taxon>
        <taxon>Asterales</taxon>
        <taxon>Asteraceae</taxon>
        <taxon>Asteroideae</taxon>
        <taxon>Anthemideae</taxon>
        <taxon>Anthemidinae</taxon>
        <taxon>Tanacetum</taxon>
    </lineage>
</organism>
<accession>A0A699H2G2</accession>
<evidence type="ECO:0000256" key="1">
    <source>
        <dbReference type="PROSITE-ProRule" id="PRU00047"/>
    </source>
</evidence>
<feature type="domain" description="CCHC-type" evidence="3">
    <location>
        <begin position="268"/>
        <end position="283"/>
    </location>
</feature>
<feature type="region of interest" description="Disordered" evidence="2">
    <location>
        <begin position="469"/>
        <end position="493"/>
    </location>
</feature>
<gene>
    <name evidence="4" type="ORF">Tci_220987</name>
</gene>
<keyword evidence="1" id="KW-0479">Metal-binding</keyword>
<dbReference type="EMBL" id="BKCJ010060548">
    <property type="protein sequence ID" value="GEW49011.1"/>
    <property type="molecule type" value="Genomic_DNA"/>
</dbReference>
<dbReference type="InterPro" id="IPR001878">
    <property type="entry name" value="Znf_CCHC"/>
</dbReference>
<proteinExistence type="predicted"/>
<evidence type="ECO:0000256" key="2">
    <source>
        <dbReference type="SAM" id="MobiDB-lite"/>
    </source>
</evidence>
<sequence>MIGEELSQPPQPSIASTEASQMVSSVKLPILKKGEYILWTIKMEQYLAHTDYAMWEVILNGNSVVQMTKDDAGIKIEVPPITTQQILARTRETKAKSTLIMAIPDEHLARFHGIKDAKTLWAAIKTRFGEGLDKRYDRFQRLLSLLDIHGAGIDNLDIDDLYKNLKVYEDDIKGSSGSSSNSQNVAFVFAKSTNSTNELNAASSVSTATGYNKEDLEQIDQEDLEEMDLKWQVAMLSMRVKRFYKKTRRKLMFNGKEQVGFDKNKVECFNCHRRGYFARDCRSGRSSGNKSRDARNAGYKGRDNGKRPTKEEDEQALVVHDGLGYDSQINEKEVLDIKEEEVTETVFDNRSSDEENSVANDRFKKGKGYHVVPPPLIGNYMPPKPDLLFVGLDDSIYKFKISETVTSLAKDEKDAPETSTACVEKPKEDRSRNWSQGKKTNLEQCSKNKSSKKFAPTTLFTRSGRIPVSAAKPKATTSTNAAKPVNTAGPKQSVNFSRTRSTFHKSHSPIRRFFYNAIAHSRRNSTERVNIVGSKADSVVKGNEVTAVKTSAGPQVTNNNAGTQDNVDAGKEVSDQHYIVLPLWSSICFTYKSLDDNPADDKPKDDTGSKTVEEPVNKEDQAYRDELDRLMSQEKEASDAADALRKEFKQGCMDQRGVTQAVSTNSLILLVIQLMLETAKLKSTGIFKSAYDDDLDIYTSPVQSVGAEAEFNNMESSTKVSLIPTHKMKRKKVSQALDDESWVEAIQEELLQFSLQKVWKLVDMLYEKKATETKWVYRNKKDEMGIAVRN</sequence>
<keyword evidence="1" id="KW-0863">Zinc-finger</keyword>
<feature type="compositionally biased region" description="Polar residues" evidence="2">
    <location>
        <begin position="433"/>
        <end position="448"/>
    </location>
</feature>
<feature type="compositionally biased region" description="Basic and acidic residues" evidence="2">
    <location>
        <begin position="290"/>
        <end position="310"/>
    </location>
</feature>
<protein>
    <recommendedName>
        <fullName evidence="3">CCHC-type domain-containing protein</fullName>
    </recommendedName>
</protein>
<feature type="region of interest" description="Disordered" evidence="2">
    <location>
        <begin position="408"/>
        <end position="457"/>
    </location>
</feature>
<feature type="region of interest" description="Disordered" evidence="2">
    <location>
        <begin position="596"/>
        <end position="620"/>
    </location>
</feature>
<name>A0A699H2G2_TANCI</name>
<dbReference type="AlphaFoldDB" id="A0A699H2G2"/>
<evidence type="ECO:0000259" key="3">
    <source>
        <dbReference type="PROSITE" id="PS50158"/>
    </source>
</evidence>
<dbReference type="SUPFAM" id="SSF57756">
    <property type="entry name" value="Retrovirus zinc finger-like domains"/>
    <property type="match status" value="1"/>
</dbReference>
<dbReference type="GO" id="GO:0003676">
    <property type="term" value="F:nucleic acid binding"/>
    <property type="evidence" value="ECO:0007669"/>
    <property type="project" value="InterPro"/>
</dbReference>
<dbReference type="PROSITE" id="PS50158">
    <property type="entry name" value="ZF_CCHC"/>
    <property type="match status" value="1"/>
</dbReference>
<reference evidence="4" key="1">
    <citation type="journal article" date="2019" name="Sci. Rep.">
        <title>Draft genome of Tanacetum cinerariifolium, the natural source of mosquito coil.</title>
        <authorList>
            <person name="Yamashiro T."/>
            <person name="Shiraishi A."/>
            <person name="Satake H."/>
            <person name="Nakayama K."/>
        </authorList>
    </citation>
    <scope>NUCLEOTIDE SEQUENCE</scope>
</reference>
<dbReference type="GO" id="GO:0008270">
    <property type="term" value="F:zinc ion binding"/>
    <property type="evidence" value="ECO:0007669"/>
    <property type="project" value="UniProtKB-KW"/>
</dbReference>
<evidence type="ECO:0000313" key="4">
    <source>
        <dbReference type="EMBL" id="GEW49011.1"/>
    </source>
</evidence>